<dbReference type="InterPro" id="IPR036388">
    <property type="entry name" value="WH-like_DNA-bd_sf"/>
</dbReference>
<evidence type="ECO:0000313" key="3">
    <source>
        <dbReference type="EMBL" id="NMR19763.1"/>
    </source>
</evidence>
<feature type="compositionally biased region" description="Pro residues" evidence="1">
    <location>
        <begin position="1"/>
        <end position="23"/>
    </location>
</feature>
<dbReference type="PRINTS" id="PR00598">
    <property type="entry name" value="HTHMARR"/>
</dbReference>
<dbReference type="InterPro" id="IPR039422">
    <property type="entry name" value="MarR/SlyA-like"/>
</dbReference>
<dbReference type="Proteomes" id="UP000562124">
    <property type="component" value="Unassembled WGS sequence"/>
</dbReference>
<protein>
    <submittedName>
        <fullName evidence="3">Winged helix-turn-helix transcriptional regulator</fullName>
    </submittedName>
</protein>
<dbReference type="GO" id="GO:0003700">
    <property type="term" value="F:DNA-binding transcription factor activity"/>
    <property type="evidence" value="ECO:0007669"/>
    <property type="project" value="InterPro"/>
</dbReference>
<dbReference type="InterPro" id="IPR036390">
    <property type="entry name" value="WH_DNA-bd_sf"/>
</dbReference>
<name>A0A7Y0LX29_CELFI</name>
<gene>
    <name evidence="3" type="ORF">HIR71_05930</name>
</gene>
<evidence type="ECO:0000256" key="1">
    <source>
        <dbReference type="SAM" id="MobiDB-lite"/>
    </source>
</evidence>
<dbReference type="SUPFAM" id="SSF46785">
    <property type="entry name" value="Winged helix' DNA-binding domain"/>
    <property type="match status" value="1"/>
</dbReference>
<dbReference type="EMBL" id="JABCJJ010000006">
    <property type="protein sequence ID" value="NMR19763.1"/>
    <property type="molecule type" value="Genomic_DNA"/>
</dbReference>
<reference evidence="3 4" key="1">
    <citation type="submission" date="2020-04" db="EMBL/GenBank/DDBJ databases">
        <title>Sequencing and Assembly of C. fimi.</title>
        <authorList>
            <person name="Ramsey A.R."/>
        </authorList>
    </citation>
    <scope>NUCLEOTIDE SEQUENCE [LARGE SCALE GENOMIC DNA]</scope>
    <source>
        <strain evidence="3 4">SB</strain>
    </source>
</reference>
<organism evidence="3 4">
    <name type="scientific">Cellulomonas fimi</name>
    <dbReference type="NCBI Taxonomy" id="1708"/>
    <lineage>
        <taxon>Bacteria</taxon>
        <taxon>Bacillati</taxon>
        <taxon>Actinomycetota</taxon>
        <taxon>Actinomycetes</taxon>
        <taxon>Micrococcales</taxon>
        <taxon>Cellulomonadaceae</taxon>
        <taxon>Cellulomonas</taxon>
    </lineage>
</organism>
<keyword evidence="4" id="KW-1185">Reference proteome</keyword>
<evidence type="ECO:0000259" key="2">
    <source>
        <dbReference type="PROSITE" id="PS50995"/>
    </source>
</evidence>
<dbReference type="SMART" id="SM00347">
    <property type="entry name" value="HTH_MARR"/>
    <property type="match status" value="1"/>
</dbReference>
<dbReference type="Pfam" id="PF01047">
    <property type="entry name" value="MarR"/>
    <property type="match status" value="1"/>
</dbReference>
<dbReference type="Gene3D" id="1.10.10.10">
    <property type="entry name" value="Winged helix-like DNA-binding domain superfamily/Winged helix DNA-binding domain"/>
    <property type="match status" value="1"/>
</dbReference>
<feature type="domain" description="HTH marR-type" evidence="2">
    <location>
        <begin position="35"/>
        <end position="167"/>
    </location>
</feature>
<dbReference type="InterPro" id="IPR000835">
    <property type="entry name" value="HTH_MarR-typ"/>
</dbReference>
<dbReference type="GO" id="GO:0006950">
    <property type="term" value="P:response to stress"/>
    <property type="evidence" value="ECO:0007669"/>
    <property type="project" value="TreeGrafter"/>
</dbReference>
<dbReference type="PANTHER" id="PTHR33164">
    <property type="entry name" value="TRANSCRIPTIONAL REGULATOR, MARR FAMILY"/>
    <property type="match status" value="1"/>
</dbReference>
<feature type="region of interest" description="Disordered" evidence="1">
    <location>
        <begin position="1"/>
        <end position="33"/>
    </location>
</feature>
<dbReference type="RefSeq" id="WP_169324129.1">
    <property type="nucleotide sequence ID" value="NZ_JABCJJ010000006.1"/>
</dbReference>
<dbReference type="AlphaFoldDB" id="A0A7Y0LX29"/>
<proteinExistence type="predicted"/>
<sequence>MPAEPLPAEPTPAEPMPAEPTPAPGDSTPSSHDPYLALVAAVEDLTRTHRETGALVARAAGSSRAGLAVVRTLELAGPMQIGDIAHALRVDISVASRQVSALVAAGLAARTVDDDDRRARAVVLTEEGRAVADRARVAAGALTAQVLADWSGPDVATTAAQIRRLADTVTAYVVALRDAGDESVGAAEADPA</sequence>
<comment type="caution">
    <text evidence="3">The sequence shown here is derived from an EMBL/GenBank/DDBJ whole genome shotgun (WGS) entry which is preliminary data.</text>
</comment>
<dbReference type="PANTHER" id="PTHR33164:SF57">
    <property type="entry name" value="MARR-FAMILY TRANSCRIPTIONAL REGULATOR"/>
    <property type="match status" value="1"/>
</dbReference>
<accession>A0A7Y0LX29</accession>
<evidence type="ECO:0000313" key="4">
    <source>
        <dbReference type="Proteomes" id="UP000562124"/>
    </source>
</evidence>
<dbReference type="PROSITE" id="PS50995">
    <property type="entry name" value="HTH_MARR_2"/>
    <property type="match status" value="1"/>
</dbReference>